<dbReference type="InterPro" id="IPR011990">
    <property type="entry name" value="TPR-like_helical_dom_sf"/>
</dbReference>
<accession>A0A421B0U6</accession>
<dbReference type="Gene3D" id="1.25.40.10">
    <property type="entry name" value="Tetratricopeptide repeat domain"/>
    <property type="match status" value="1"/>
</dbReference>
<organism evidence="1 2">
    <name type="scientific">Actinokineospora cianjurensis</name>
    <dbReference type="NCBI Taxonomy" id="585224"/>
    <lineage>
        <taxon>Bacteria</taxon>
        <taxon>Bacillati</taxon>
        <taxon>Actinomycetota</taxon>
        <taxon>Actinomycetes</taxon>
        <taxon>Pseudonocardiales</taxon>
        <taxon>Pseudonocardiaceae</taxon>
        <taxon>Actinokineospora</taxon>
    </lineage>
</organism>
<sequence>MRLGGADVDRRTFLASAAVTVAAAAFAPSDPDAITRRVARAGGVRVGAGEVAAIRTMTTALGDTASELGGAHARHLVVRYLVDDVGRWLDGTYSEAVGRELVTATAELVHLAGWMARDAGETGIAQRYYLHSYRLANEAGAPEVAATSLRGLADQALDLGYKGMALRFADAADHTGRHLGEPKARAYYATTHARAAAADSDFATARTRLAVAESAMNRAANSPGTSWAGHYSPGRWAHEAAVVHARMGDTLAAEQHIEHALSLGLDRRRTRAMVLADLGNIRFRREDVDGAVDAWTEFVGLAEGVHSTRIDRSAADIAVRLSSVAGKSAAHVRELLARRSPT</sequence>
<dbReference type="AlphaFoldDB" id="A0A421B0U6"/>
<keyword evidence="2" id="KW-1185">Reference proteome</keyword>
<dbReference type="Proteomes" id="UP000282454">
    <property type="component" value="Unassembled WGS sequence"/>
</dbReference>
<dbReference type="EMBL" id="RCDD01000003">
    <property type="protein sequence ID" value="RLK57958.1"/>
    <property type="molecule type" value="Genomic_DNA"/>
</dbReference>
<protein>
    <recommendedName>
        <fullName evidence="3">Transcriptional regulator</fullName>
    </recommendedName>
</protein>
<evidence type="ECO:0000313" key="1">
    <source>
        <dbReference type="EMBL" id="RLK57958.1"/>
    </source>
</evidence>
<evidence type="ECO:0008006" key="3">
    <source>
        <dbReference type="Google" id="ProtNLM"/>
    </source>
</evidence>
<reference evidence="1 2" key="1">
    <citation type="submission" date="2018-10" db="EMBL/GenBank/DDBJ databases">
        <title>Genomic Encyclopedia of Archaeal and Bacterial Type Strains, Phase II (KMG-II): from individual species to whole genera.</title>
        <authorList>
            <person name="Goeker M."/>
        </authorList>
    </citation>
    <scope>NUCLEOTIDE SEQUENCE [LARGE SCALE GENOMIC DNA]</scope>
    <source>
        <strain evidence="1 2">DSM 45657</strain>
    </source>
</reference>
<dbReference type="PROSITE" id="PS51318">
    <property type="entry name" value="TAT"/>
    <property type="match status" value="1"/>
</dbReference>
<comment type="caution">
    <text evidence="1">The sequence shown here is derived from an EMBL/GenBank/DDBJ whole genome shotgun (WGS) entry which is preliminary data.</text>
</comment>
<gene>
    <name evidence="1" type="ORF">CLV68_4048</name>
</gene>
<name>A0A421B0U6_9PSEU</name>
<evidence type="ECO:0000313" key="2">
    <source>
        <dbReference type="Proteomes" id="UP000282454"/>
    </source>
</evidence>
<dbReference type="InterPro" id="IPR006311">
    <property type="entry name" value="TAT_signal"/>
</dbReference>
<proteinExistence type="predicted"/>